<keyword evidence="4" id="KW-0813">Transport</keyword>
<dbReference type="PANTHER" id="PTHR43823:SF3">
    <property type="entry name" value="MULTIDRUG EXPORT PROTEIN MEPA"/>
    <property type="match status" value="1"/>
</dbReference>
<keyword evidence="12" id="KW-1185">Reference proteome</keyword>
<feature type="transmembrane region" description="Helical" evidence="10">
    <location>
        <begin position="60"/>
        <end position="83"/>
    </location>
</feature>
<evidence type="ECO:0000256" key="4">
    <source>
        <dbReference type="ARBA" id="ARBA00022448"/>
    </source>
</evidence>
<feature type="transmembrane region" description="Helical" evidence="10">
    <location>
        <begin position="372"/>
        <end position="392"/>
    </location>
</feature>
<gene>
    <name evidence="11" type="ORF">NK125_05290</name>
</gene>
<evidence type="ECO:0000256" key="8">
    <source>
        <dbReference type="ARBA" id="ARBA00023136"/>
    </source>
</evidence>
<sequence length="476" mass="51245">MSVEKKETMNPLGYEPIGKLIGKFAIPCVVSMIVNSLYNIVDQIFIGRGVGYLGNGATNIVFPITVITLAIALLIGDGGAAFLSLKLGKGEKEDANHGVGNTITMAIASGVLLLILCGVFFEKLLYLFGCTEILFPYAYEYGRVILIGIPFVVISTALNSVIRADGSPKYAMLSMVIGAVINTVLDPIFIFGLNMGVFGAAIATIAGQIVSCIISLMYLRKFNYVKVKRIHLRPRGKYCASIASLGISSFIIQIAIVIVMAVNNNLLVKYGAQSVYGSEIPLTALGITMKVNQIMVSVVVGIAAGAQPIIGYNYGAGKMKRVKSTLKWSITAATCVTTICFIAFQFAPQSIINIFGSEEGLYNEFAVKCFKIFLLACIFNGFQTVVSIFLQAIGKPVQSAILSLVRQIIVLIPGAVIMSGIIGVEGVLWSGPIADTTAFVVGFVLFVKELKKMKKPEEEAVNEREESLKDYQIKMS</sequence>
<comment type="subcellular location">
    <subcellularLocation>
        <location evidence="1">Cell membrane</location>
        <topology evidence="1">Multi-pass membrane protein</topology>
    </subcellularLocation>
</comment>
<evidence type="ECO:0000256" key="9">
    <source>
        <dbReference type="ARBA" id="ARBA00023251"/>
    </source>
</evidence>
<evidence type="ECO:0000256" key="2">
    <source>
        <dbReference type="ARBA" id="ARBA00008417"/>
    </source>
</evidence>
<keyword evidence="9" id="KW-0046">Antibiotic resistance</keyword>
<comment type="caution">
    <text evidence="11">The sequence shown here is derived from an EMBL/GenBank/DDBJ whole genome shotgun (WGS) entry which is preliminary data.</text>
</comment>
<evidence type="ECO:0000256" key="1">
    <source>
        <dbReference type="ARBA" id="ARBA00004651"/>
    </source>
</evidence>
<evidence type="ECO:0000256" key="10">
    <source>
        <dbReference type="SAM" id="Phobius"/>
    </source>
</evidence>
<evidence type="ECO:0000313" key="11">
    <source>
        <dbReference type="EMBL" id="MCP1101828.1"/>
    </source>
</evidence>
<feature type="transmembrane region" description="Helical" evidence="10">
    <location>
        <begin position="428"/>
        <end position="447"/>
    </location>
</feature>
<dbReference type="CDD" id="cd13143">
    <property type="entry name" value="MATE_MepA_like"/>
    <property type="match status" value="1"/>
</dbReference>
<keyword evidence="8 10" id="KW-0472">Membrane</keyword>
<dbReference type="InterPro" id="IPR002528">
    <property type="entry name" value="MATE_fam"/>
</dbReference>
<dbReference type="InterPro" id="IPR048279">
    <property type="entry name" value="MdtK-like"/>
</dbReference>
<feature type="transmembrane region" description="Helical" evidence="10">
    <location>
        <begin position="240"/>
        <end position="262"/>
    </location>
</feature>
<feature type="transmembrane region" description="Helical" evidence="10">
    <location>
        <begin position="197"/>
        <end position="219"/>
    </location>
</feature>
<evidence type="ECO:0000256" key="6">
    <source>
        <dbReference type="ARBA" id="ARBA00022692"/>
    </source>
</evidence>
<evidence type="ECO:0000256" key="5">
    <source>
        <dbReference type="ARBA" id="ARBA00022475"/>
    </source>
</evidence>
<comment type="similarity">
    <text evidence="2">Belongs to the multi antimicrobial extrusion (MATE) (TC 2.A.66.1) family. MepA subfamily.</text>
</comment>
<dbReference type="EMBL" id="JAMZFW010000005">
    <property type="protein sequence ID" value="MCP1101828.1"/>
    <property type="molecule type" value="Genomic_DNA"/>
</dbReference>
<proteinExistence type="inferred from homology"/>
<evidence type="ECO:0000313" key="12">
    <source>
        <dbReference type="Proteomes" id="UP001523566"/>
    </source>
</evidence>
<name>A0ABT1E7M7_9FIRM</name>
<keyword evidence="6 10" id="KW-0812">Transmembrane</keyword>
<reference evidence="11 12" key="1">
    <citation type="journal article" date="2022" name="Genome Biol. Evol.">
        <title>Host diet, physiology and behaviors set the stage for Lachnospiraceae cladogenesis.</title>
        <authorList>
            <person name="Vera-Ponce De Leon A."/>
            <person name="Schneider M."/>
            <person name="Jahnes B.C."/>
            <person name="Sadowski V."/>
            <person name="Camuy-Velez L.A."/>
            <person name="Duan J."/>
            <person name="Sabree Z.L."/>
        </authorList>
    </citation>
    <scope>NUCLEOTIDE SEQUENCE [LARGE SCALE GENOMIC DNA]</scope>
    <source>
        <strain evidence="11 12">PAL113</strain>
    </source>
</reference>
<feature type="transmembrane region" description="Helical" evidence="10">
    <location>
        <begin position="170"/>
        <end position="191"/>
    </location>
</feature>
<organism evidence="11 12">
    <name type="scientific">Aequitasia blattaphilus</name>
    <dbReference type="NCBI Taxonomy" id="2949332"/>
    <lineage>
        <taxon>Bacteria</taxon>
        <taxon>Bacillati</taxon>
        <taxon>Bacillota</taxon>
        <taxon>Clostridia</taxon>
        <taxon>Lachnospirales</taxon>
        <taxon>Lachnospiraceae</taxon>
        <taxon>Aequitasia</taxon>
    </lineage>
</organism>
<feature type="transmembrane region" description="Helical" evidence="10">
    <location>
        <begin position="20"/>
        <end position="40"/>
    </location>
</feature>
<evidence type="ECO:0000256" key="7">
    <source>
        <dbReference type="ARBA" id="ARBA00022989"/>
    </source>
</evidence>
<dbReference type="PIRSF" id="PIRSF006603">
    <property type="entry name" value="DinF"/>
    <property type="match status" value="1"/>
</dbReference>
<accession>A0ABT1E7M7</accession>
<feature type="transmembrane region" description="Helical" evidence="10">
    <location>
        <begin position="141"/>
        <end position="158"/>
    </location>
</feature>
<dbReference type="RefSeq" id="WP_262065613.1">
    <property type="nucleotide sequence ID" value="NZ_JAMXOD010000005.1"/>
</dbReference>
<dbReference type="InterPro" id="IPR051327">
    <property type="entry name" value="MATE_MepA_subfamily"/>
</dbReference>
<protein>
    <recommendedName>
        <fullName evidence="3">Multidrug export protein MepA</fullName>
    </recommendedName>
</protein>
<dbReference type="NCBIfam" id="TIGR00797">
    <property type="entry name" value="matE"/>
    <property type="match status" value="1"/>
</dbReference>
<evidence type="ECO:0000256" key="3">
    <source>
        <dbReference type="ARBA" id="ARBA00022106"/>
    </source>
</evidence>
<dbReference type="InterPro" id="IPR045070">
    <property type="entry name" value="MATE_MepA-like"/>
</dbReference>
<dbReference type="Pfam" id="PF01554">
    <property type="entry name" value="MatE"/>
    <property type="match status" value="2"/>
</dbReference>
<feature type="transmembrane region" description="Helical" evidence="10">
    <location>
        <begin position="328"/>
        <end position="352"/>
    </location>
</feature>
<dbReference type="PANTHER" id="PTHR43823">
    <property type="entry name" value="SPORULATION PROTEIN YKVU"/>
    <property type="match status" value="1"/>
</dbReference>
<keyword evidence="5" id="KW-1003">Cell membrane</keyword>
<keyword evidence="7 10" id="KW-1133">Transmembrane helix</keyword>
<feature type="transmembrane region" description="Helical" evidence="10">
    <location>
        <begin position="294"/>
        <end position="316"/>
    </location>
</feature>
<feature type="transmembrane region" description="Helical" evidence="10">
    <location>
        <begin position="103"/>
        <end position="121"/>
    </location>
</feature>
<dbReference type="Proteomes" id="UP001523566">
    <property type="component" value="Unassembled WGS sequence"/>
</dbReference>
<feature type="transmembrane region" description="Helical" evidence="10">
    <location>
        <begin position="404"/>
        <end position="422"/>
    </location>
</feature>